<evidence type="ECO:0000313" key="11">
    <source>
        <dbReference type="Proteomes" id="UP000243463"/>
    </source>
</evidence>
<protein>
    <recommendedName>
        <fullName evidence="8">tRNA(Ile)-lysidine synthase</fullName>
        <ecNumber evidence="8">6.3.4.19</ecNumber>
    </recommendedName>
    <alternativeName>
        <fullName evidence="8">tRNA(Ile)-2-lysyl-cytidine synthase</fullName>
    </alternativeName>
    <alternativeName>
        <fullName evidence="8">tRNA(Ile)-lysidine synthetase</fullName>
    </alternativeName>
</protein>
<dbReference type="GO" id="GO:0006400">
    <property type="term" value="P:tRNA modification"/>
    <property type="evidence" value="ECO:0007669"/>
    <property type="project" value="UniProtKB-UniRule"/>
</dbReference>
<dbReference type="PANTHER" id="PTHR43033">
    <property type="entry name" value="TRNA(ILE)-LYSIDINE SYNTHASE-RELATED"/>
    <property type="match status" value="1"/>
</dbReference>
<evidence type="ECO:0000259" key="9">
    <source>
        <dbReference type="SMART" id="SM00977"/>
    </source>
</evidence>
<dbReference type="Pfam" id="PF01171">
    <property type="entry name" value="ATP_bind_3"/>
    <property type="match status" value="1"/>
</dbReference>
<evidence type="ECO:0000256" key="8">
    <source>
        <dbReference type="HAMAP-Rule" id="MF_01161"/>
    </source>
</evidence>
<dbReference type="InterPro" id="IPR012795">
    <property type="entry name" value="tRNA_Ile_lys_synt_N"/>
</dbReference>
<keyword evidence="3 8" id="KW-0436">Ligase</keyword>
<dbReference type="GO" id="GO:0032267">
    <property type="term" value="F:tRNA(Ile)-lysidine synthase activity"/>
    <property type="evidence" value="ECO:0007669"/>
    <property type="project" value="UniProtKB-EC"/>
</dbReference>
<comment type="catalytic activity">
    <reaction evidence="7 8">
        <text>cytidine(34) in tRNA(Ile2) + L-lysine + ATP = lysidine(34) in tRNA(Ile2) + AMP + diphosphate + H(+)</text>
        <dbReference type="Rhea" id="RHEA:43744"/>
        <dbReference type="Rhea" id="RHEA-COMP:10625"/>
        <dbReference type="Rhea" id="RHEA-COMP:10670"/>
        <dbReference type="ChEBI" id="CHEBI:15378"/>
        <dbReference type="ChEBI" id="CHEBI:30616"/>
        <dbReference type="ChEBI" id="CHEBI:32551"/>
        <dbReference type="ChEBI" id="CHEBI:33019"/>
        <dbReference type="ChEBI" id="CHEBI:82748"/>
        <dbReference type="ChEBI" id="CHEBI:83665"/>
        <dbReference type="ChEBI" id="CHEBI:456215"/>
        <dbReference type="EC" id="6.3.4.19"/>
    </reaction>
</comment>
<gene>
    <name evidence="8" type="primary">tilS</name>
    <name evidence="10" type="ORF">SAMN05444584_1158</name>
</gene>
<proteinExistence type="inferred from homology"/>
<dbReference type="GO" id="GO:0005737">
    <property type="term" value="C:cytoplasm"/>
    <property type="evidence" value="ECO:0007669"/>
    <property type="project" value="UniProtKB-SubCell"/>
</dbReference>
<evidence type="ECO:0000256" key="2">
    <source>
        <dbReference type="ARBA" id="ARBA00022490"/>
    </source>
</evidence>
<dbReference type="AlphaFoldDB" id="A0A217EFD3"/>
<accession>A0A217EFD3</accession>
<organism evidence="10 11">
    <name type="scientific">Acinetobacter apis</name>
    <dbReference type="NCBI Taxonomy" id="1229165"/>
    <lineage>
        <taxon>Bacteria</taxon>
        <taxon>Pseudomonadati</taxon>
        <taxon>Pseudomonadota</taxon>
        <taxon>Gammaproteobacteria</taxon>
        <taxon>Moraxellales</taxon>
        <taxon>Moraxellaceae</taxon>
        <taxon>Acinetobacter</taxon>
    </lineage>
</organism>
<dbReference type="Proteomes" id="UP000243463">
    <property type="component" value="Unassembled WGS sequence"/>
</dbReference>
<reference evidence="11" key="1">
    <citation type="submission" date="2017-06" db="EMBL/GenBank/DDBJ databases">
        <authorList>
            <person name="Varghese N."/>
            <person name="Submissions S."/>
        </authorList>
    </citation>
    <scope>NUCLEOTIDE SEQUENCE [LARGE SCALE GENOMIC DNA]</scope>
    <source>
        <strain evidence="11">ANC 5114</strain>
    </source>
</reference>
<sequence>MLLLHLFAFLFPMRVRAIYVDHQLQDPSASWGQFVQDFALKQQIDCVICPVAVSQGNLESEARKSRYQAFQQHLQADEVLVLAHHQQDQAETVLLRLLSGAGVTGLGAMKAIDLRDDMMIWRPFLDLSRQQIETWATSIHLRHITDPTNIDTHFDRAWAREVLWPVLTSRFPKMQTSIARTAILMQDAQDILAEVTQADLKACVQDEVLDITCFSDLSLARQRQVVSTWMMADTHYRPSFQMVDRLLNDVIHARVDAQTALFCKPYWYTRFQGKIYQLMPDQYRAKDLDIITETDIQFTMHCPVHVLSGDFTVLPQQKMGLSDQLLGQSLRLVTRQGGEKIHFYGRVGRWPLKKAIQDAHIFPWLRHRVQILYRDNAILGVFTPQGFWLAHSDACQQGGWLPKLCIS</sequence>
<dbReference type="InterPro" id="IPR012094">
    <property type="entry name" value="tRNA_Ile_lys_synt"/>
</dbReference>
<evidence type="ECO:0000256" key="1">
    <source>
        <dbReference type="ARBA" id="ARBA00004496"/>
    </source>
</evidence>
<comment type="function">
    <text evidence="8">Ligates lysine onto the cytidine present at position 34 of the AUA codon-specific tRNA(Ile) that contains the anticodon CAU, in an ATP-dependent manner. Cytidine is converted to lysidine, thus changing the amino acid specificity of the tRNA from methionine to isoleucine.</text>
</comment>
<keyword evidence="11" id="KW-1185">Reference proteome</keyword>
<comment type="subcellular location">
    <subcellularLocation>
        <location evidence="1 8">Cytoplasm</location>
    </subcellularLocation>
</comment>
<dbReference type="CDD" id="cd01992">
    <property type="entry name" value="TilS_N"/>
    <property type="match status" value="1"/>
</dbReference>
<evidence type="ECO:0000256" key="7">
    <source>
        <dbReference type="ARBA" id="ARBA00048539"/>
    </source>
</evidence>
<dbReference type="Pfam" id="PF11734">
    <property type="entry name" value="TilS_C"/>
    <property type="match status" value="1"/>
</dbReference>
<dbReference type="SUPFAM" id="SSF56037">
    <property type="entry name" value="PheT/TilS domain"/>
    <property type="match status" value="1"/>
</dbReference>
<keyword evidence="4 8" id="KW-0819">tRNA processing</keyword>
<comment type="similarity">
    <text evidence="8">Belongs to the tRNA(Ile)-lysidine synthase family.</text>
</comment>
<dbReference type="InterPro" id="IPR011063">
    <property type="entry name" value="TilS/TtcA_N"/>
</dbReference>
<evidence type="ECO:0000256" key="6">
    <source>
        <dbReference type="ARBA" id="ARBA00022840"/>
    </source>
</evidence>
<dbReference type="Gene3D" id="1.20.59.20">
    <property type="match status" value="1"/>
</dbReference>
<keyword evidence="2 8" id="KW-0963">Cytoplasm</keyword>
<dbReference type="InterPro" id="IPR014729">
    <property type="entry name" value="Rossmann-like_a/b/a_fold"/>
</dbReference>
<dbReference type="SUPFAM" id="SSF52402">
    <property type="entry name" value="Adenine nucleotide alpha hydrolases-like"/>
    <property type="match status" value="1"/>
</dbReference>
<feature type="domain" description="Lysidine-tRNA(Ile) synthetase C-terminal" evidence="9">
    <location>
        <begin position="330"/>
        <end position="404"/>
    </location>
</feature>
<comment type="caution">
    <text evidence="8">Lacks conserved residue(s) required for the propagation of feature annotation.</text>
</comment>
<dbReference type="Gene3D" id="3.40.50.620">
    <property type="entry name" value="HUPs"/>
    <property type="match status" value="1"/>
</dbReference>
<dbReference type="PANTHER" id="PTHR43033:SF1">
    <property type="entry name" value="TRNA(ILE)-LYSIDINE SYNTHASE-RELATED"/>
    <property type="match status" value="1"/>
</dbReference>
<dbReference type="NCBIfam" id="TIGR02432">
    <property type="entry name" value="lysidine_TilS_N"/>
    <property type="match status" value="1"/>
</dbReference>
<dbReference type="EMBL" id="FZLN01000001">
    <property type="protein sequence ID" value="SNQ29211.1"/>
    <property type="molecule type" value="Genomic_DNA"/>
</dbReference>
<dbReference type="Pfam" id="PF09179">
    <property type="entry name" value="TilS"/>
    <property type="match status" value="1"/>
</dbReference>
<evidence type="ECO:0000256" key="4">
    <source>
        <dbReference type="ARBA" id="ARBA00022694"/>
    </source>
</evidence>
<keyword evidence="6" id="KW-0067">ATP-binding</keyword>
<dbReference type="InterPro" id="IPR015262">
    <property type="entry name" value="tRNA_Ile_lys_synt_subst-bd"/>
</dbReference>
<dbReference type="InterPro" id="IPR012796">
    <property type="entry name" value="Lysidine-tRNA-synth_C"/>
</dbReference>
<evidence type="ECO:0000313" key="10">
    <source>
        <dbReference type="EMBL" id="SNQ29211.1"/>
    </source>
</evidence>
<dbReference type="GO" id="GO:0005524">
    <property type="term" value="F:ATP binding"/>
    <property type="evidence" value="ECO:0007669"/>
    <property type="project" value="UniProtKB-KW"/>
</dbReference>
<dbReference type="SUPFAM" id="SSF82829">
    <property type="entry name" value="MesJ substrate recognition domain-like"/>
    <property type="match status" value="1"/>
</dbReference>
<evidence type="ECO:0000256" key="5">
    <source>
        <dbReference type="ARBA" id="ARBA00022741"/>
    </source>
</evidence>
<evidence type="ECO:0000256" key="3">
    <source>
        <dbReference type="ARBA" id="ARBA00022598"/>
    </source>
</evidence>
<name>A0A217EFD3_9GAMM</name>
<dbReference type="EC" id="6.3.4.19" evidence="8"/>
<keyword evidence="5" id="KW-0547">Nucleotide-binding</keyword>
<dbReference type="NCBIfam" id="TIGR02433">
    <property type="entry name" value="lysidine_TilS_C"/>
    <property type="match status" value="1"/>
</dbReference>
<dbReference type="HAMAP" id="MF_01161">
    <property type="entry name" value="tRNA_Ile_lys_synt"/>
    <property type="match status" value="1"/>
</dbReference>
<dbReference type="SMART" id="SM00977">
    <property type="entry name" value="TilS_C"/>
    <property type="match status" value="1"/>
</dbReference>